<organism evidence="1 2">
    <name type="scientific">Desulfobacula phenolica</name>
    <dbReference type="NCBI Taxonomy" id="90732"/>
    <lineage>
        <taxon>Bacteria</taxon>
        <taxon>Pseudomonadati</taxon>
        <taxon>Thermodesulfobacteriota</taxon>
        <taxon>Desulfobacteria</taxon>
        <taxon>Desulfobacterales</taxon>
        <taxon>Desulfobacteraceae</taxon>
        <taxon>Desulfobacula</taxon>
    </lineage>
</organism>
<keyword evidence="2" id="KW-1185">Reference proteome</keyword>
<dbReference type="Proteomes" id="UP000199608">
    <property type="component" value="Unassembled WGS sequence"/>
</dbReference>
<dbReference type="EMBL" id="FNLL01000009">
    <property type="protein sequence ID" value="SDU45084.1"/>
    <property type="molecule type" value="Genomic_DNA"/>
</dbReference>
<dbReference type="AlphaFoldDB" id="A0A1H2ILV1"/>
<evidence type="ECO:0000313" key="1">
    <source>
        <dbReference type="EMBL" id="SDU45084.1"/>
    </source>
</evidence>
<dbReference type="RefSeq" id="WP_139169041.1">
    <property type="nucleotide sequence ID" value="NZ_FNLL01000009.1"/>
</dbReference>
<proteinExistence type="predicted"/>
<feature type="non-terminal residue" evidence="1">
    <location>
        <position position="135"/>
    </location>
</feature>
<name>A0A1H2ILV1_9BACT</name>
<sequence>MSNNIIIQIPMPLIISIEDVGWWSGKNGSAFNQPYRTGMQRDHIPEDYTALAALGKGLDMRILAGFVLCEWDKTNLLRQVPSATWMADKWRVSEKNRDLKEKAAWIINKEKQKIEFGLHGVGHEFWTKGGMERSE</sequence>
<protein>
    <submittedName>
        <fullName evidence="1">Uncharacterized protein</fullName>
    </submittedName>
</protein>
<evidence type="ECO:0000313" key="2">
    <source>
        <dbReference type="Proteomes" id="UP000199608"/>
    </source>
</evidence>
<gene>
    <name evidence="1" type="ORF">SAMN04487931_1091</name>
</gene>
<accession>A0A1H2ILV1</accession>
<reference evidence="2" key="1">
    <citation type="submission" date="2016-10" db="EMBL/GenBank/DDBJ databases">
        <authorList>
            <person name="Varghese N."/>
            <person name="Submissions S."/>
        </authorList>
    </citation>
    <scope>NUCLEOTIDE SEQUENCE [LARGE SCALE GENOMIC DNA]</scope>
    <source>
        <strain evidence="2">DSM 3384</strain>
    </source>
</reference>